<name>A0A7X5ZTM1_9PSEU</name>
<reference evidence="2 3" key="1">
    <citation type="submission" date="2020-03" db="EMBL/GenBank/DDBJ databases">
        <title>Sequencing the genomes of 1000 actinobacteria strains.</title>
        <authorList>
            <person name="Klenk H.-P."/>
        </authorList>
    </citation>
    <scope>NUCLEOTIDE SEQUENCE [LARGE SCALE GENOMIC DNA]</scope>
    <source>
        <strain evidence="2 3">DSM 45685</strain>
    </source>
</reference>
<organism evidence="2 3">
    <name type="scientific">Saccharomonospora amisosensis</name>
    <dbReference type="NCBI Taxonomy" id="1128677"/>
    <lineage>
        <taxon>Bacteria</taxon>
        <taxon>Bacillati</taxon>
        <taxon>Actinomycetota</taxon>
        <taxon>Actinomycetes</taxon>
        <taxon>Pseudonocardiales</taxon>
        <taxon>Pseudonocardiaceae</taxon>
        <taxon>Saccharomonospora</taxon>
    </lineage>
</organism>
<dbReference type="AlphaFoldDB" id="A0A7X5ZTM1"/>
<dbReference type="EMBL" id="JAAOYM010000002">
    <property type="protein sequence ID" value="NIJ14756.1"/>
    <property type="molecule type" value="Genomic_DNA"/>
</dbReference>
<evidence type="ECO:0000313" key="3">
    <source>
        <dbReference type="Proteomes" id="UP000545493"/>
    </source>
</evidence>
<keyword evidence="3" id="KW-1185">Reference proteome</keyword>
<dbReference type="Proteomes" id="UP000545493">
    <property type="component" value="Unassembled WGS sequence"/>
</dbReference>
<comment type="caution">
    <text evidence="2">The sequence shown here is derived from an EMBL/GenBank/DDBJ whole genome shotgun (WGS) entry which is preliminary data.</text>
</comment>
<keyword evidence="1" id="KW-0472">Membrane</keyword>
<keyword evidence="1" id="KW-0812">Transmembrane</keyword>
<evidence type="ECO:0000256" key="1">
    <source>
        <dbReference type="SAM" id="Phobius"/>
    </source>
</evidence>
<protein>
    <submittedName>
        <fullName evidence="2">Uncharacterized protein</fullName>
    </submittedName>
</protein>
<feature type="transmembrane region" description="Helical" evidence="1">
    <location>
        <begin position="23"/>
        <end position="48"/>
    </location>
</feature>
<sequence>MSELADPMPAESPGERLHEPRRLLVAVAELLGAGLAVWGALACWSAAIGTLTVRLDDGTVLVSRTYEGNLVGLTVTLTTVAALLVVDAARQSVLGLRPKRRQPTRSLPEEDR</sequence>
<accession>A0A7X5ZTM1</accession>
<dbReference type="RefSeq" id="WP_313886904.1">
    <property type="nucleotide sequence ID" value="NZ_JAAOYM010000002.1"/>
</dbReference>
<keyword evidence="1" id="KW-1133">Transmembrane helix</keyword>
<evidence type="ECO:0000313" key="2">
    <source>
        <dbReference type="EMBL" id="NIJ14756.1"/>
    </source>
</evidence>
<gene>
    <name evidence="2" type="ORF">FHU38_005157</name>
</gene>
<proteinExistence type="predicted"/>
<feature type="transmembrane region" description="Helical" evidence="1">
    <location>
        <begin position="68"/>
        <end position="89"/>
    </location>
</feature>